<feature type="compositionally biased region" description="Polar residues" evidence="1">
    <location>
        <begin position="180"/>
        <end position="191"/>
    </location>
</feature>
<protein>
    <submittedName>
        <fullName evidence="2">Uncharacterized protein</fullName>
    </submittedName>
</protein>
<dbReference type="KEGG" id="pic:PICST_66908"/>
<feature type="compositionally biased region" description="Acidic residues" evidence="1">
    <location>
        <begin position="195"/>
        <end position="205"/>
    </location>
</feature>
<dbReference type="GeneID" id="4837311"/>
<dbReference type="EMBL" id="CP000496">
    <property type="protein sequence ID" value="ABN64945.2"/>
    <property type="molecule type" value="Genomic_DNA"/>
</dbReference>
<dbReference type="Proteomes" id="UP000002258">
    <property type="component" value="Chromosome 2"/>
</dbReference>
<dbReference type="eggNOG" id="ENOG502TD76">
    <property type="taxonomic scope" value="Eukaryota"/>
</dbReference>
<evidence type="ECO:0000313" key="2">
    <source>
        <dbReference type="EMBL" id="ABN64945.2"/>
    </source>
</evidence>
<reference evidence="2 3" key="1">
    <citation type="journal article" date="2007" name="Nat. Biotechnol.">
        <title>Genome sequence of the lignocellulose-bioconverting and xylose-fermenting yeast Pichia stipitis.</title>
        <authorList>
            <person name="Jeffries T.W."/>
            <person name="Grigoriev I.V."/>
            <person name="Grimwood J."/>
            <person name="Laplaza J.M."/>
            <person name="Aerts A."/>
            <person name="Salamov A."/>
            <person name="Schmutz J."/>
            <person name="Lindquist E."/>
            <person name="Dehal P."/>
            <person name="Shapiro H."/>
            <person name="Jin Y.S."/>
            <person name="Passoth V."/>
            <person name="Richardson P.M."/>
        </authorList>
    </citation>
    <scope>NUCLEOTIDE SEQUENCE [LARGE SCALE GENOMIC DNA]</scope>
    <source>
        <strain evidence="3">ATCC 58785 / CBS 6054 / NBRC 10063 / NRRL Y-11545</strain>
    </source>
</reference>
<evidence type="ECO:0000313" key="3">
    <source>
        <dbReference type="Proteomes" id="UP000002258"/>
    </source>
</evidence>
<accession>A3LNX7</accession>
<dbReference type="HOGENOM" id="CLU_1116097_0_0_1"/>
<evidence type="ECO:0000256" key="1">
    <source>
        <dbReference type="SAM" id="MobiDB-lite"/>
    </source>
</evidence>
<sequence length="249" mass="26902">MYANSSHISNRIFRSQRFMILLILSSFIALLIITSISGHGAALQEQVSSASDKLAAFYSGTDRLPSGKSDVEMEKEAEKEEEELKQSAAAAAAAAEKENGKSKKPESTKADDDDEDEDEDEDAKDSNEESPASAEKSPEEDTEKDTEKDTQKDTETDSEKGTEKTSEEVSENDSSVVEATINTVPQISNSGPVDLLEEGEDSGEDTEVKLQQDDDIAATPPKQFSPDEETEPVVGAEENAPESLDTTIS</sequence>
<dbReference type="AlphaFoldDB" id="A3LNX7"/>
<feature type="region of interest" description="Disordered" evidence="1">
    <location>
        <begin position="59"/>
        <end position="249"/>
    </location>
</feature>
<dbReference type="OMA" id="MIANSTR"/>
<name>A3LNX7_PICST</name>
<gene>
    <name evidence="2" type="ORF">PICST_66908</name>
</gene>
<feature type="compositionally biased region" description="Basic and acidic residues" evidence="1">
    <location>
        <begin position="95"/>
        <end position="110"/>
    </location>
</feature>
<feature type="compositionally biased region" description="Acidic residues" evidence="1">
    <location>
        <begin position="111"/>
        <end position="123"/>
    </location>
</feature>
<organism evidence="2 3">
    <name type="scientific">Scheffersomyces stipitis (strain ATCC 58785 / CBS 6054 / NBRC 10063 / NRRL Y-11545)</name>
    <name type="common">Yeast</name>
    <name type="synonym">Pichia stipitis</name>
    <dbReference type="NCBI Taxonomy" id="322104"/>
    <lineage>
        <taxon>Eukaryota</taxon>
        <taxon>Fungi</taxon>
        <taxon>Dikarya</taxon>
        <taxon>Ascomycota</taxon>
        <taxon>Saccharomycotina</taxon>
        <taxon>Pichiomycetes</taxon>
        <taxon>Debaryomycetaceae</taxon>
        <taxon>Scheffersomyces</taxon>
    </lineage>
</organism>
<feature type="compositionally biased region" description="Basic and acidic residues" evidence="1">
    <location>
        <begin position="69"/>
        <end position="85"/>
    </location>
</feature>
<feature type="compositionally biased region" description="Basic and acidic residues" evidence="1">
    <location>
        <begin position="145"/>
        <end position="167"/>
    </location>
</feature>
<dbReference type="InParanoid" id="A3LNX7"/>
<dbReference type="RefSeq" id="XP_001382974.2">
    <property type="nucleotide sequence ID" value="XM_001382937.1"/>
</dbReference>
<proteinExistence type="predicted"/>
<keyword evidence="3" id="KW-1185">Reference proteome</keyword>
<dbReference type="OrthoDB" id="4024724at2759"/>